<feature type="compositionally biased region" description="Low complexity" evidence="2">
    <location>
        <begin position="72"/>
        <end position="93"/>
    </location>
</feature>
<sequence>MSDTEEIKEISIENEENEDAEAITETNQSKITEKDSSGLIGNSINNSSKSLKNKTSSFKSNNNISRDSTDVNNNNNNNNNRSTNTSANGNNNNKASKLYPDSNIQTNAEEWLLMRVGLTPKNSIGWFRCGVGFYNKKEYTRSIECFEKSIEYDPLNYNAFQIMARACIAVNRKDDAIAALKQSVMLDNPSDWQLLVELTSITDD</sequence>
<evidence type="ECO:0000313" key="4">
    <source>
        <dbReference type="Proteomes" id="UP000193944"/>
    </source>
</evidence>
<gene>
    <name evidence="3" type="ORF">BCR32DRAFT_271182</name>
</gene>
<evidence type="ECO:0000313" key="3">
    <source>
        <dbReference type="EMBL" id="ORX76611.1"/>
    </source>
</evidence>
<feature type="compositionally biased region" description="Acidic residues" evidence="2">
    <location>
        <begin position="12"/>
        <end position="22"/>
    </location>
</feature>
<keyword evidence="4" id="KW-1185">Reference proteome</keyword>
<dbReference type="AlphaFoldDB" id="A0A1Y1WSU4"/>
<feature type="region of interest" description="Disordered" evidence="2">
    <location>
        <begin position="1"/>
        <end position="100"/>
    </location>
</feature>
<protein>
    <submittedName>
        <fullName evidence="3">Uncharacterized protein</fullName>
    </submittedName>
</protein>
<comment type="caution">
    <text evidence="3">The sequence shown here is derived from an EMBL/GenBank/DDBJ whole genome shotgun (WGS) entry which is preliminary data.</text>
</comment>
<accession>A0A1Y1WSU4</accession>
<organism evidence="3 4">
    <name type="scientific">Anaeromyces robustus</name>
    <dbReference type="NCBI Taxonomy" id="1754192"/>
    <lineage>
        <taxon>Eukaryota</taxon>
        <taxon>Fungi</taxon>
        <taxon>Fungi incertae sedis</taxon>
        <taxon>Chytridiomycota</taxon>
        <taxon>Chytridiomycota incertae sedis</taxon>
        <taxon>Neocallimastigomycetes</taxon>
        <taxon>Neocallimastigales</taxon>
        <taxon>Neocallimastigaceae</taxon>
        <taxon>Anaeromyces</taxon>
    </lineage>
</organism>
<feature type="repeat" description="TPR" evidence="1">
    <location>
        <begin position="123"/>
        <end position="156"/>
    </location>
</feature>
<keyword evidence="1" id="KW-0802">TPR repeat</keyword>
<dbReference type="PROSITE" id="PS50005">
    <property type="entry name" value="TPR"/>
    <property type="match status" value="1"/>
</dbReference>
<dbReference type="InterPro" id="IPR019734">
    <property type="entry name" value="TPR_rpt"/>
</dbReference>
<dbReference type="InterPro" id="IPR011990">
    <property type="entry name" value="TPR-like_helical_dom_sf"/>
</dbReference>
<dbReference type="EMBL" id="MCFG01000289">
    <property type="protein sequence ID" value="ORX76611.1"/>
    <property type="molecule type" value="Genomic_DNA"/>
</dbReference>
<dbReference type="SUPFAM" id="SSF48452">
    <property type="entry name" value="TPR-like"/>
    <property type="match status" value="1"/>
</dbReference>
<proteinExistence type="predicted"/>
<dbReference type="Gene3D" id="1.25.40.10">
    <property type="entry name" value="Tetratricopeptide repeat domain"/>
    <property type="match status" value="1"/>
</dbReference>
<evidence type="ECO:0000256" key="2">
    <source>
        <dbReference type="SAM" id="MobiDB-lite"/>
    </source>
</evidence>
<reference evidence="3 4" key="2">
    <citation type="submission" date="2016-08" db="EMBL/GenBank/DDBJ databases">
        <title>Pervasive Adenine N6-methylation of Active Genes in Fungi.</title>
        <authorList>
            <consortium name="DOE Joint Genome Institute"/>
            <person name="Mondo S.J."/>
            <person name="Dannebaum R.O."/>
            <person name="Kuo R.C."/>
            <person name="Labutti K."/>
            <person name="Haridas S."/>
            <person name="Kuo A."/>
            <person name="Salamov A."/>
            <person name="Ahrendt S.R."/>
            <person name="Lipzen A."/>
            <person name="Sullivan W."/>
            <person name="Andreopoulos W.B."/>
            <person name="Clum A."/>
            <person name="Lindquist E."/>
            <person name="Daum C."/>
            <person name="Ramamoorthy G.K."/>
            <person name="Gryganskyi A."/>
            <person name="Culley D."/>
            <person name="Magnuson J.K."/>
            <person name="James T.Y."/>
            <person name="O'Malley M.A."/>
            <person name="Stajich J.E."/>
            <person name="Spatafora J.W."/>
            <person name="Visel A."/>
            <person name="Grigoriev I.V."/>
        </authorList>
    </citation>
    <scope>NUCLEOTIDE SEQUENCE [LARGE SCALE GENOMIC DNA]</scope>
    <source>
        <strain evidence="3 4">S4</strain>
    </source>
</reference>
<dbReference type="Proteomes" id="UP000193944">
    <property type="component" value="Unassembled WGS sequence"/>
</dbReference>
<feature type="compositionally biased region" description="Low complexity" evidence="2">
    <location>
        <begin position="37"/>
        <end position="65"/>
    </location>
</feature>
<evidence type="ECO:0000256" key="1">
    <source>
        <dbReference type="PROSITE-ProRule" id="PRU00339"/>
    </source>
</evidence>
<dbReference type="OrthoDB" id="438641at2759"/>
<reference evidence="3 4" key="1">
    <citation type="submission" date="2016-08" db="EMBL/GenBank/DDBJ databases">
        <title>A Parts List for Fungal Cellulosomes Revealed by Comparative Genomics.</title>
        <authorList>
            <consortium name="DOE Joint Genome Institute"/>
            <person name="Haitjema C.H."/>
            <person name="Gilmore S.P."/>
            <person name="Henske J.K."/>
            <person name="Solomon K.V."/>
            <person name="De Groot R."/>
            <person name="Kuo A."/>
            <person name="Mondo S.J."/>
            <person name="Salamov A.A."/>
            <person name="Labutti K."/>
            <person name="Zhao Z."/>
            <person name="Chiniquy J."/>
            <person name="Barry K."/>
            <person name="Brewer H.M."/>
            <person name="Purvine S.O."/>
            <person name="Wright A.T."/>
            <person name="Boxma B."/>
            <person name="Van Alen T."/>
            <person name="Hackstein J.H."/>
            <person name="Baker S.E."/>
            <person name="Grigoriev I.V."/>
            <person name="O'Malley M.A."/>
        </authorList>
    </citation>
    <scope>NUCLEOTIDE SEQUENCE [LARGE SCALE GENOMIC DNA]</scope>
    <source>
        <strain evidence="3 4">S4</strain>
    </source>
</reference>
<feature type="compositionally biased region" description="Basic and acidic residues" evidence="2">
    <location>
        <begin position="1"/>
        <end position="11"/>
    </location>
</feature>
<dbReference type="SMART" id="SM00028">
    <property type="entry name" value="TPR"/>
    <property type="match status" value="2"/>
</dbReference>
<name>A0A1Y1WSU4_9FUNG</name>